<reference evidence="2 3" key="1">
    <citation type="journal article" date="2005" name="Nature">
        <title>The map-based sequence of the rice genome.</title>
        <authorList>
            <consortium name="International rice genome sequencing project (IRGSP)"/>
            <person name="Matsumoto T."/>
            <person name="Wu J."/>
            <person name="Kanamori H."/>
            <person name="Katayose Y."/>
            <person name="Fujisawa M."/>
            <person name="Namiki N."/>
            <person name="Mizuno H."/>
            <person name="Yamamoto K."/>
            <person name="Antonio B.A."/>
            <person name="Baba T."/>
            <person name="Sakata K."/>
            <person name="Nagamura Y."/>
            <person name="Aoki H."/>
            <person name="Arikawa K."/>
            <person name="Arita K."/>
            <person name="Bito T."/>
            <person name="Chiden Y."/>
            <person name="Fujitsuka N."/>
            <person name="Fukunaka R."/>
            <person name="Hamada M."/>
            <person name="Harada C."/>
            <person name="Hayashi A."/>
            <person name="Hijishita S."/>
            <person name="Honda M."/>
            <person name="Hosokawa S."/>
            <person name="Ichikawa Y."/>
            <person name="Idonuma A."/>
            <person name="Iijima M."/>
            <person name="Ikeda M."/>
            <person name="Ikeno M."/>
            <person name="Ito K."/>
            <person name="Ito S."/>
            <person name="Ito T."/>
            <person name="Ito Y."/>
            <person name="Ito Y."/>
            <person name="Iwabuchi A."/>
            <person name="Kamiya K."/>
            <person name="Karasawa W."/>
            <person name="Kurita K."/>
            <person name="Katagiri S."/>
            <person name="Kikuta A."/>
            <person name="Kobayashi H."/>
            <person name="Kobayashi N."/>
            <person name="Machita K."/>
            <person name="Maehara T."/>
            <person name="Masukawa M."/>
            <person name="Mizubayashi T."/>
            <person name="Mukai Y."/>
            <person name="Nagasaki H."/>
            <person name="Nagata Y."/>
            <person name="Naito S."/>
            <person name="Nakashima M."/>
            <person name="Nakama Y."/>
            <person name="Nakamichi Y."/>
            <person name="Nakamura M."/>
            <person name="Meguro A."/>
            <person name="Negishi M."/>
            <person name="Ohta I."/>
            <person name="Ohta T."/>
            <person name="Okamoto M."/>
            <person name="Ono N."/>
            <person name="Saji S."/>
            <person name="Sakaguchi M."/>
            <person name="Sakai K."/>
            <person name="Shibata M."/>
            <person name="Shimokawa T."/>
            <person name="Song J."/>
            <person name="Takazaki Y."/>
            <person name="Terasawa K."/>
            <person name="Tsugane M."/>
            <person name="Tsuji K."/>
            <person name="Ueda S."/>
            <person name="Waki K."/>
            <person name="Yamagata H."/>
            <person name="Yamamoto M."/>
            <person name="Yamamoto S."/>
            <person name="Yamane H."/>
            <person name="Yoshiki S."/>
            <person name="Yoshihara R."/>
            <person name="Yukawa K."/>
            <person name="Zhong H."/>
            <person name="Yano M."/>
            <person name="Yuan Q."/>
            <person name="Ouyang S."/>
            <person name="Liu J."/>
            <person name="Jones K.M."/>
            <person name="Gansberger K."/>
            <person name="Moffat K."/>
            <person name="Hill J."/>
            <person name="Bera J."/>
            <person name="Fadrosh D."/>
            <person name="Jin S."/>
            <person name="Johri S."/>
            <person name="Kim M."/>
            <person name="Overton L."/>
            <person name="Reardon M."/>
            <person name="Tsitrin T."/>
            <person name="Vuong H."/>
            <person name="Weaver B."/>
            <person name="Ciecko A."/>
            <person name="Tallon L."/>
            <person name="Jackson J."/>
            <person name="Pai G."/>
            <person name="Aken S.V."/>
            <person name="Utterback T."/>
            <person name="Reidmuller S."/>
            <person name="Feldblyum T."/>
            <person name="Hsiao J."/>
            <person name="Zismann V."/>
            <person name="Iobst S."/>
            <person name="de Vazeille A.R."/>
            <person name="Buell C.R."/>
            <person name="Ying K."/>
            <person name="Li Y."/>
            <person name="Lu T."/>
            <person name="Huang Y."/>
            <person name="Zhao Q."/>
            <person name="Feng Q."/>
            <person name="Zhang L."/>
            <person name="Zhu J."/>
            <person name="Weng Q."/>
            <person name="Mu J."/>
            <person name="Lu Y."/>
            <person name="Fan D."/>
            <person name="Liu Y."/>
            <person name="Guan J."/>
            <person name="Zhang Y."/>
            <person name="Yu S."/>
            <person name="Liu X."/>
            <person name="Zhang Y."/>
            <person name="Hong G."/>
            <person name="Han B."/>
            <person name="Choisne N."/>
            <person name="Demange N."/>
            <person name="Orjeda G."/>
            <person name="Samain S."/>
            <person name="Cattolico L."/>
            <person name="Pelletier E."/>
            <person name="Couloux A."/>
            <person name="Segurens B."/>
            <person name="Wincker P."/>
            <person name="D'Hont A."/>
            <person name="Scarpelli C."/>
            <person name="Weissenbach J."/>
            <person name="Salanoubat M."/>
            <person name="Quetier F."/>
            <person name="Yu Y."/>
            <person name="Kim H.R."/>
            <person name="Rambo T."/>
            <person name="Currie J."/>
            <person name="Collura K."/>
            <person name="Luo M."/>
            <person name="Yang T."/>
            <person name="Ammiraju J.S.S."/>
            <person name="Engler F."/>
            <person name="Soderlund C."/>
            <person name="Wing R.A."/>
            <person name="Palmer L.E."/>
            <person name="de la Bastide M."/>
            <person name="Spiegel L."/>
            <person name="Nascimento L."/>
            <person name="Zutavern T."/>
            <person name="O'Shaughnessy A."/>
            <person name="Dike S."/>
            <person name="Dedhia N."/>
            <person name="Preston R."/>
            <person name="Balija V."/>
            <person name="McCombie W.R."/>
            <person name="Chow T."/>
            <person name="Chen H."/>
            <person name="Chung M."/>
            <person name="Chen C."/>
            <person name="Shaw J."/>
            <person name="Wu H."/>
            <person name="Hsiao K."/>
            <person name="Chao Y."/>
            <person name="Chu M."/>
            <person name="Cheng C."/>
            <person name="Hour A."/>
            <person name="Lee P."/>
            <person name="Lin S."/>
            <person name="Lin Y."/>
            <person name="Liou J."/>
            <person name="Liu S."/>
            <person name="Hsing Y."/>
            <person name="Raghuvanshi S."/>
            <person name="Mohanty A."/>
            <person name="Bharti A.K."/>
            <person name="Gaur A."/>
            <person name="Gupta V."/>
            <person name="Kumar D."/>
            <person name="Ravi V."/>
            <person name="Vij S."/>
            <person name="Kapur A."/>
            <person name="Khurana P."/>
            <person name="Khurana P."/>
            <person name="Khurana J.P."/>
            <person name="Tyagi A.K."/>
            <person name="Gaikwad K."/>
            <person name="Singh A."/>
            <person name="Dalal V."/>
            <person name="Srivastava S."/>
            <person name="Dixit A."/>
            <person name="Pal A.K."/>
            <person name="Ghazi I.A."/>
            <person name="Yadav M."/>
            <person name="Pandit A."/>
            <person name="Bhargava A."/>
            <person name="Sureshbabu K."/>
            <person name="Batra K."/>
            <person name="Sharma T.R."/>
            <person name="Mohapatra T."/>
            <person name="Singh N.K."/>
            <person name="Messing J."/>
            <person name="Nelson A.B."/>
            <person name="Fuks G."/>
            <person name="Kavchok S."/>
            <person name="Keizer G."/>
            <person name="Linton E."/>
            <person name="Llaca V."/>
            <person name="Song R."/>
            <person name="Tanyolac B."/>
            <person name="Young S."/>
            <person name="Ho-Il K."/>
            <person name="Hahn J.H."/>
            <person name="Sangsakoo G."/>
            <person name="Vanavichit A."/>
            <person name="de Mattos Luiz.A.T."/>
            <person name="Zimmer P.D."/>
            <person name="Malone G."/>
            <person name="Dellagostin O."/>
            <person name="de Oliveira A.C."/>
            <person name="Bevan M."/>
            <person name="Bancroft I."/>
            <person name="Minx P."/>
            <person name="Cordum H."/>
            <person name="Wilson R."/>
            <person name="Cheng Z."/>
            <person name="Jin W."/>
            <person name="Jiang J."/>
            <person name="Leong S.A."/>
            <person name="Iwama H."/>
            <person name="Gojobori T."/>
            <person name="Itoh T."/>
            <person name="Niimura Y."/>
            <person name="Fujii Y."/>
            <person name="Habara T."/>
            <person name="Sakai H."/>
            <person name="Sato Y."/>
            <person name="Wilson G."/>
            <person name="Kumar K."/>
            <person name="McCouch S."/>
            <person name="Juretic N."/>
            <person name="Hoen D."/>
            <person name="Wright S."/>
            <person name="Bruskiewich R."/>
            <person name="Bureau T."/>
            <person name="Miyao A."/>
            <person name="Hirochika H."/>
            <person name="Nishikawa T."/>
            <person name="Kadowaki K."/>
            <person name="Sugiura M."/>
            <person name="Burr B."/>
            <person name="Sasaki T."/>
        </authorList>
    </citation>
    <scope>NUCLEOTIDE SEQUENCE [LARGE SCALE GENOMIC DNA]</scope>
    <source>
        <strain evidence="3">cv. Nipponbare</strain>
    </source>
</reference>
<accession>A0A0P0W583</accession>
<feature type="signal peptide" evidence="1">
    <location>
        <begin position="1"/>
        <end position="16"/>
    </location>
</feature>
<dbReference type="AlphaFoldDB" id="A0A0P0W583"/>
<protein>
    <submittedName>
        <fullName evidence="2">Os03g0816950 protein</fullName>
    </submittedName>
</protein>
<gene>
    <name evidence="2" type="ordered locus">Os03g0816950</name>
</gene>
<dbReference type="Proteomes" id="UP000000763">
    <property type="component" value="Chromosome 3"/>
</dbReference>
<name>A0A0P0W583_ORYSJ</name>
<sequence>MSLHASPVFFVSICWGRLFICNTLFSNICSLDSSNAQRFSHGAFTVSNSSLQGELDCNCTSCLELSTLGLAKNSASSLYLAPSGRSS</sequence>
<reference evidence="3" key="2">
    <citation type="journal article" date="2008" name="Nucleic Acids Res.">
        <title>The rice annotation project database (RAP-DB): 2008 update.</title>
        <authorList>
            <consortium name="The rice annotation project (RAP)"/>
        </authorList>
    </citation>
    <scope>GENOME REANNOTATION</scope>
    <source>
        <strain evidence="3">cv. Nipponbare</strain>
    </source>
</reference>
<keyword evidence="1" id="KW-0732">Signal</keyword>
<evidence type="ECO:0000256" key="1">
    <source>
        <dbReference type="SAM" id="SignalP"/>
    </source>
</evidence>
<proteinExistence type="predicted"/>
<dbReference type="Gramene" id="Os03t0816950-01">
    <property type="protein sequence ID" value="Os03t0816950-01"/>
    <property type="gene ID" value="Os03g0816950"/>
</dbReference>
<feature type="chain" id="PRO_5024370167" evidence="1">
    <location>
        <begin position="17"/>
        <end position="87"/>
    </location>
</feature>
<evidence type="ECO:0000313" key="3">
    <source>
        <dbReference type="Proteomes" id="UP000000763"/>
    </source>
</evidence>
<evidence type="ECO:0000313" key="2">
    <source>
        <dbReference type="EMBL" id="BAH92415.1"/>
    </source>
</evidence>
<organism evidence="2 3">
    <name type="scientific">Oryza sativa subsp. japonica</name>
    <name type="common">Rice</name>
    <dbReference type="NCBI Taxonomy" id="39947"/>
    <lineage>
        <taxon>Eukaryota</taxon>
        <taxon>Viridiplantae</taxon>
        <taxon>Streptophyta</taxon>
        <taxon>Embryophyta</taxon>
        <taxon>Tracheophyta</taxon>
        <taxon>Spermatophyta</taxon>
        <taxon>Magnoliopsida</taxon>
        <taxon>Liliopsida</taxon>
        <taxon>Poales</taxon>
        <taxon>Poaceae</taxon>
        <taxon>BOP clade</taxon>
        <taxon>Oryzoideae</taxon>
        <taxon>Oryzeae</taxon>
        <taxon>Oryzinae</taxon>
        <taxon>Oryza</taxon>
        <taxon>Oryza sativa</taxon>
    </lineage>
</organism>
<dbReference type="EMBL" id="AP008209">
    <property type="protein sequence ID" value="BAH92415.1"/>
    <property type="molecule type" value="Genomic_DNA"/>
</dbReference>
<dbReference type="KEGG" id="dosa:Os03g0816950"/>